<proteinExistence type="predicted"/>
<accession>A0A1I0A451</accession>
<keyword evidence="2" id="KW-1185">Reference proteome</keyword>
<dbReference type="Gene3D" id="3.30.2020.40">
    <property type="entry name" value="Uncharacterised protein PF10387, DUF2442"/>
    <property type="match status" value="1"/>
</dbReference>
<dbReference type="InterPro" id="IPR018841">
    <property type="entry name" value="DUF2442"/>
</dbReference>
<evidence type="ECO:0000313" key="2">
    <source>
        <dbReference type="Proteomes" id="UP000198697"/>
    </source>
</evidence>
<dbReference type="Pfam" id="PF10387">
    <property type="entry name" value="DUF2442"/>
    <property type="match status" value="1"/>
</dbReference>
<reference evidence="2" key="1">
    <citation type="submission" date="2016-10" db="EMBL/GenBank/DDBJ databases">
        <authorList>
            <person name="Varghese N."/>
            <person name="Submissions S."/>
        </authorList>
    </citation>
    <scope>NUCLEOTIDE SEQUENCE [LARGE SCALE GENOMIC DNA]</scope>
    <source>
        <strain evidence="2">DSM 15310</strain>
    </source>
</reference>
<gene>
    <name evidence="1" type="ORF">SAMN04487998_0570</name>
</gene>
<sequence>MTAPRSYRSTTALAQVVTFDDSTMHVQLTDGRVVSVPLLWFPRLLAARPEQRQQVQLGAGGRGLHWDELDEDLSVAGLLAGGS</sequence>
<dbReference type="AlphaFoldDB" id="A0A1I0A451"/>
<dbReference type="RefSeq" id="WP_092768035.1">
    <property type="nucleotide sequence ID" value="NZ_FOHS01000001.1"/>
</dbReference>
<dbReference type="OrthoDB" id="9807561at2"/>
<evidence type="ECO:0008006" key="3">
    <source>
        <dbReference type="Google" id="ProtNLM"/>
    </source>
</evidence>
<dbReference type="EMBL" id="FOHS01000001">
    <property type="protein sequence ID" value="SES88463.1"/>
    <property type="molecule type" value="Genomic_DNA"/>
</dbReference>
<dbReference type="STRING" id="82805.SAMN04487998_0570"/>
<organism evidence="1 2">
    <name type="scientific">Hymenobacter actinosclerus</name>
    <dbReference type="NCBI Taxonomy" id="82805"/>
    <lineage>
        <taxon>Bacteria</taxon>
        <taxon>Pseudomonadati</taxon>
        <taxon>Bacteroidota</taxon>
        <taxon>Cytophagia</taxon>
        <taxon>Cytophagales</taxon>
        <taxon>Hymenobacteraceae</taxon>
        <taxon>Hymenobacter</taxon>
    </lineage>
</organism>
<protein>
    <recommendedName>
        <fullName evidence="3">DUF2442 domain-containing protein</fullName>
    </recommendedName>
</protein>
<dbReference type="Proteomes" id="UP000198697">
    <property type="component" value="Unassembled WGS sequence"/>
</dbReference>
<evidence type="ECO:0000313" key="1">
    <source>
        <dbReference type="EMBL" id="SES88463.1"/>
    </source>
</evidence>
<name>A0A1I0A451_9BACT</name>